<sequence>MVSRENHQLSGGTMGQQVDQIQSRVQELFTWHFYSRQAPAVLDLEDVQDGYVWAFDLAFREPWLNVDAVSTCFRVPRHHLVQVEAQLYPQQVVNRDSMFPGQFFCRYGQLLAYPAGIPGA</sequence>
<dbReference type="EMBL" id="CAVNYO010000452">
    <property type="protein sequence ID" value="CAK5282315.1"/>
    <property type="molecule type" value="Genomic_DNA"/>
</dbReference>
<protein>
    <submittedName>
        <fullName evidence="1">Uncharacterized protein</fullName>
    </submittedName>
</protein>
<organism evidence="1 2">
    <name type="scientific">Mycena citricolor</name>
    <dbReference type="NCBI Taxonomy" id="2018698"/>
    <lineage>
        <taxon>Eukaryota</taxon>
        <taxon>Fungi</taxon>
        <taxon>Dikarya</taxon>
        <taxon>Basidiomycota</taxon>
        <taxon>Agaricomycotina</taxon>
        <taxon>Agaricomycetes</taxon>
        <taxon>Agaricomycetidae</taxon>
        <taxon>Agaricales</taxon>
        <taxon>Marasmiineae</taxon>
        <taxon>Mycenaceae</taxon>
        <taxon>Mycena</taxon>
    </lineage>
</organism>
<name>A0AAD2HUT4_9AGAR</name>
<gene>
    <name evidence="1" type="ORF">MYCIT1_LOCUS33980</name>
</gene>
<dbReference type="Proteomes" id="UP001295794">
    <property type="component" value="Unassembled WGS sequence"/>
</dbReference>
<accession>A0AAD2HUT4</accession>
<evidence type="ECO:0000313" key="1">
    <source>
        <dbReference type="EMBL" id="CAK5282315.1"/>
    </source>
</evidence>
<keyword evidence="2" id="KW-1185">Reference proteome</keyword>
<evidence type="ECO:0000313" key="2">
    <source>
        <dbReference type="Proteomes" id="UP001295794"/>
    </source>
</evidence>
<dbReference type="AlphaFoldDB" id="A0AAD2HUT4"/>
<reference evidence="1" key="1">
    <citation type="submission" date="2023-11" db="EMBL/GenBank/DDBJ databases">
        <authorList>
            <person name="De Vega J J."/>
            <person name="De Vega J J."/>
        </authorList>
    </citation>
    <scope>NUCLEOTIDE SEQUENCE</scope>
</reference>
<comment type="caution">
    <text evidence="1">The sequence shown here is derived from an EMBL/GenBank/DDBJ whole genome shotgun (WGS) entry which is preliminary data.</text>
</comment>
<proteinExistence type="predicted"/>